<feature type="region of interest" description="Disordered" evidence="1">
    <location>
        <begin position="916"/>
        <end position="948"/>
    </location>
</feature>
<dbReference type="OrthoDB" id="8901912at2759"/>
<evidence type="ECO:0000259" key="2">
    <source>
        <dbReference type="Pfam" id="PF20499"/>
    </source>
</evidence>
<dbReference type="Proteomes" id="UP000283210">
    <property type="component" value="Chromosome 14"/>
</dbReference>
<feature type="region of interest" description="Disordered" evidence="1">
    <location>
        <begin position="876"/>
        <end position="898"/>
    </location>
</feature>
<evidence type="ECO:0000313" key="4">
    <source>
        <dbReference type="Proteomes" id="UP000283210"/>
    </source>
</evidence>
<dbReference type="Pfam" id="PF20499">
    <property type="entry name" value="DUF6729"/>
    <property type="match status" value="1"/>
</dbReference>
<feature type="compositionally biased region" description="Low complexity" evidence="1">
    <location>
        <begin position="26"/>
        <end position="42"/>
    </location>
</feature>
<sequence>MWPPSAGDEPAPSQRRWPNLYNKVATASARTTSAQSSNPSSSRTLEPPSVGSIVSTRTITAVASSSTAPQGISTDQRPNPAKRVKLCLSLETSKFGGKHVMAPKPNLNVPHISLELQVRDVPDSAEDAPSSARLSMQTQQTIPPSPDPFRASPVARFIRKTAPAPSTAHTHVSVDLAPFQSDDPAPLPLEWTKTMPQEDRRWVSSALFTAAANAKLKLRSDLQLWYHPPPPDLVSNQVPTPSRFFCHSLLLWMPSRLWKVRLVCTNPACSQHPLSTEVHNSRVLQVLDIDSFYNLVTEILKCSKCSTRYLSWSQKILKQLDPPHRSEFRVLLTQRYACDIRVVRLLRERGLGNSLSRIIGQLKESHREEWLQRVARYTSECAPFMKSHCQKFQEPPKFPDVPSYKWLHVVYSQDILNRCEDIKANITSTYGSILKLDSTREITLKLNGPDRGTAQRLTSVGNEQGQVLISVLSAGEGPALDLMATGLTRRFQAAGVKPPDVLYVDGDCCKEAGPTELKAKFKQWPNLIVRLDFWHFMLRLADGVTTAAHQLFPEFMVRLSACIFEWDAGDIMELRKAKRAQLQQQGRPEMTERDLDRHITKEELALHCRRRTRGEETTIHLIEQLLTEFMSAKGNDSLGVRLLDSAKMWKIWHDQKHHVSCIQDPPGVEVYKATGILFKGGVSLKTFCCTRGSASLGAFHRHLNRVIPGNRGNSLYFQMYLLEGLHRWNQFKAAGESAGSHTDTRDLLHSVHTNYQKVFGKQFDSSFKTPAKYTGELIGVDYLLRQNKNPLLKTGPDAEETSRLMEQLDVEPTDDKLKGEESTLTDLGISGTTSAMFFLHNNNPALLLPSVEPSLPARPQQHRHQQLHRHRFPSNTVGLTRTTLGSSKPPATIKKSFSVQERVPESTFGSRLVSLPPKPVTVTPPAATSSALSRSSTTDAYQERRKHSSTIYTTDRTIGRHRTQETGYRQHREKIYHPNKEVRTRQEWLERRKK</sequence>
<feature type="region of interest" description="Disordered" evidence="1">
    <location>
        <begin position="61"/>
        <end position="80"/>
    </location>
</feature>
<name>A0A437CKX5_ORYJA</name>
<keyword evidence="4" id="KW-1185">Reference proteome</keyword>
<organism evidence="3 4">
    <name type="scientific">Oryzias javanicus</name>
    <name type="common">Javanese ricefish</name>
    <name type="synonym">Aplocheilus javanicus</name>
    <dbReference type="NCBI Taxonomy" id="123683"/>
    <lineage>
        <taxon>Eukaryota</taxon>
        <taxon>Metazoa</taxon>
        <taxon>Chordata</taxon>
        <taxon>Craniata</taxon>
        <taxon>Vertebrata</taxon>
        <taxon>Euteleostomi</taxon>
        <taxon>Actinopterygii</taxon>
        <taxon>Neopterygii</taxon>
        <taxon>Teleostei</taxon>
        <taxon>Neoteleostei</taxon>
        <taxon>Acanthomorphata</taxon>
        <taxon>Ovalentaria</taxon>
        <taxon>Atherinomorphae</taxon>
        <taxon>Beloniformes</taxon>
        <taxon>Adrianichthyidae</taxon>
        <taxon>Oryziinae</taxon>
        <taxon>Oryzias</taxon>
    </lineage>
</organism>
<protein>
    <recommendedName>
        <fullName evidence="2">DUF6729 domain-containing protein</fullName>
    </recommendedName>
</protein>
<accession>A0A437CKX5</accession>
<feature type="compositionally biased region" description="Polar residues" evidence="1">
    <location>
        <begin position="61"/>
        <end position="77"/>
    </location>
</feature>
<proteinExistence type="predicted"/>
<evidence type="ECO:0000313" key="3">
    <source>
        <dbReference type="EMBL" id="RVE63408.1"/>
    </source>
</evidence>
<feature type="domain" description="DUF6729" evidence="2">
    <location>
        <begin position="191"/>
        <end position="416"/>
    </location>
</feature>
<dbReference type="EMBL" id="CM012450">
    <property type="protein sequence ID" value="RVE63408.1"/>
    <property type="molecule type" value="Genomic_DNA"/>
</dbReference>
<reference evidence="3 4" key="1">
    <citation type="submission" date="2018-11" db="EMBL/GenBank/DDBJ databases">
        <authorList>
            <person name="Lopez-Roques C."/>
            <person name="Donnadieu C."/>
            <person name="Bouchez O."/>
            <person name="Klopp C."/>
            <person name="Cabau C."/>
            <person name="Zahm M."/>
        </authorList>
    </citation>
    <scope>NUCLEOTIDE SEQUENCE [LARGE SCALE GENOMIC DNA]</scope>
    <source>
        <strain evidence="3">RS831</strain>
        <tissue evidence="3">Whole body</tissue>
    </source>
</reference>
<dbReference type="AlphaFoldDB" id="A0A437CKX5"/>
<dbReference type="InterPro" id="IPR046616">
    <property type="entry name" value="DUF6729"/>
</dbReference>
<reference evidence="3 4" key="2">
    <citation type="submission" date="2019-01" db="EMBL/GenBank/DDBJ databases">
        <title>A chromosome length genome reference of the Java medaka (oryzias javanicus).</title>
        <authorList>
            <person name="Herpin A."/>
            <person name="Takehana Y."/>
            <person name="Naruse K."/>
            <person name="Ansai S."/>
            <person name="Kawaguchi M."/>
        </authorList>
    </citation>
    <scope>NUCLEOTIDE SEQUENCE [LARGE SCALE GENOMIC DNA]</scope>
    <source>
        <strain evidence="3">RS831</strain>
        <tissue evidence="3">Whole body</tissue>
    </source>
</reference>
<dbReference type="PANTHER" id="PTHR24401:SF29">
    <property type="entry name" value="SI:CH211-243P7.3-RELATED"/>
    <property type="match status" value="1"/>
</dbReference>
<evidence type="ECO:0000256" key="1">
    <source>
        <dbReference type="SAM" id="MobiDB-lite"/>
    </source>
</evidence>
<dbReference type="PANTHER" id="PTHR24401">
    <property type="entry name" value="SI:CH211-243P7.3-RELATED"/>
    <property type="match status" value="1"/>
</dbReference>
<gene>
    <name evidence="3" type="ORF">OJAV_G00135740</name>
</gene>
<feature type="region of interest" description="Disordered" evidence="1">
    <location>
        <begin position="26"/>
        <end position="53"/>
    </location>
</feature>
<feature type="compositionally biased region" description="Polar residues" evidence="1">
    <location>
        <begin position="876"/>
        <end position="886"/>
    </location>
</feature>
<feature type="compositionally biased region" description="Low complexity" evidence="1">
    <location>
        <begin position="916"/>
        <end position="938"/>
    </location>
</feature>